<sequence>MRLTLLFLLLLVVVAETAVLSKAKALTKKTVKAVSGGVKSGVNKMKSLGKKKNKKPAKNEELDDSE</sequence>
<dbReference type="Proteomes" id="UP001331761">
    <property type="component" value="Unassembled WGS sequence"/>
</dbReference>
<proteinExistence type="predicted"/>
<protein>
    <submittedName>
        <fullName evidence="3">Uncharacterized protein</fullName>
    </submittedName>
</protein>
<evidence type="ECO:0000313" key="4">
    <source>
        <dbReference type="Proteomes" id="UP001331761"/>
    </source>
</evidence>
<dbReference type="AlphaFoldDB" id="A0AAN8ISB3"/>
<feature type="compositionally biased region" description="Basic residues" evidence="1">
    <location>
        <begin position="47"/>
        <end position="56"/>
    </location>
</feature>
<gene>
    <name evidence="3" type="ORF">GCK32_021286</name>
</gene>
<dbReference type="EMBL" id="WIXE01006228">
    <property type="protein sequence ID" value="KAK5981483.1"/>
    <property type="molecule type" value="Genomic_DNA"/>
</dbReference>
<name>A0AAN8ISB3_TRICO</name>
<feature type="chain" id="PRO_5042974910" evidence="2">
    <location>
        <begin position="18"/>
        <end position="66"/>
    </location>
</feature>
<reference evidence="3 4" key="1">
    <citation type="submission" date="2019-10" db="EMBL/GenBank/DDBJ databases">
        <title>Assembly and Annotation for the nematode Trichostrongylus colubriformis.</title>
        <authorList>
            <person name="Martin J."/>
        </authorList>
    </citation>
    <scope>NUCLEOTIDE SEQUENCE [LARGE SCALE GENOMIC DNA]</scope>
    <source>
        <strain evidence="3">G859</strain>
        <tissue evidence="3">Whole worm</tissue>
    </source>
</reference>
<comment type="caution">
    <text evidence="3">The sequence shown here is derived from an EMBL/GenBank/DDBJ whole genome shotgun (WGS) entry which is preliminary data.</text>
</comment>
<feature type="signal peptide" evidence="2">
    <location>
        <begin position="1"/>
        <end position="17"/>
    </location>
</feature>
<evidence type="ECO:0000256" key="2">
    <source>
        <dbReference type="SAM" id="SignalP"/>
    </source>
</evidence>
<keyword evidence="4" id="KW-1185">Reference proteome</keyword>
<organism evidence="3 4">
    <name type="scientific">Trichostrongylus colubriformis</name>
    <name type="common">Black scour worm</name>
    <dbReference type="NCBI Taxonomy" id="6319"/>
    <lineage>
        <taxon>Eukaryota</taxon>
        <taxon>Metazoa</taxon>
        <taxon>Ecdysozoa</taxon>
        <taxon>Nematoda</taxon>
        <taxon>Chromadorea</taxon>
        <taxon>Rhabditida</taxon>
        <taxon>Rhabditina</taxon>
        <taxon>Rhabditomorpha</taxon>
        <taxon>Strongyloidea</taxon>
        <taxon>Trichostrongylidae</taxon>
        <taxon>Trichostrongylus</taxon>
    </lineage>
</organism>
<evidence type="ECO:0000256" key="1">
    <source>
        <dbReference type="SAM" id="MobiDB-lite"/>
    </source>
</evidence>
<evidence type="ECO:0000313" key="3">
    <source>
        <dbReference type="EMBL" id="KAK5981483.1"/>
    </source>
</evidence>
<accession>A0AAN8ISB3</accession>
<keyword evidence="2" id="KW-0732">Signal</keyword>
<feature type="region of interest" description="Disordered" evidence="1">
    <location>
        <begin position="40"/>
        <end position="66"/>
    </location>
</feature>